<keyword evidence="3 4" id="KW-0408">Iron</keyword>
<keyword evidence="1 4" id="KW-0349">Heme</keyword>
<protein>
    <submittedName>
        <fullName evidence="6">C-type cytochrome</fullName>
    </submittedName>
</protein>
<dbReference type="Proteomes" id="UP000297564">
    <property type="component" value="Unassembled WGS sequence"/>
</dbReference>
<feature type="domain" description="Cytochrome c" evidence="5">
    <location>
        <begin position="21"/>
        <end position="160"/>
    </location>
</feature>
<evidence type="ECO:0000256" key="2">
    <source>
        <dbReference type="ARBA" id="ARBA00022723"/>
    </source>
</evidence>
<dbReference type="InterPro" id="IPR036909">
    <property type="entry name" value="Cyt_c-like_dom_sf"/>
</dbReference>
<organism evidence="6 7">
    <name type="scientific">Ramlibacter rhizophilus</name>
    <dbReference type="NCBI Taxonomy" id="1781167"/>
    <lineage>
        <taxon>Bacteria</taxon>
        <taxon>Pseudomonadati</taxon>
        <taxon>Pseudomonadota</taxon>
        <taxon>Betaproteobacteria</taxon>
        <taxon>Burkholderiales</taxon>
        <taxon>Comamonadaceae</taxon>
        <taxon>Ramlibacter</taxon>
    </lineage>
</organism>
<name>A0A4Z0BW13_9BURK</name>
<accession>A0A4Z0BW13</accession>
<sequence>MLAAATTCAWAELPGPASADPTVARGRYLVGTSGCMDCHTPMKMGANGPEWDMSRLLAGHPEGLVMPPVPKLPEGPWQMIASGTNTAWAGPWGVSFTANLTPDMETGLGRWSERDFMMAIRTGKHQGRGRDILPPMPIPVYKNYTDDDLKAVFAFLRTIPPVRNRVPEPWAPGAQGPAKPTK</sequence>
<evidence type="ECO:0000256" key="3">
    <source>
        <dbReference type="ARBA" id="ARBA00023004"/>
    </source>
</evidence>
<dbReference type="PANTHER" id="PTHR35008:SF4">
    <property type="entry name" value="BLL4482 PROTEIN"/>
    <property type="match status" value="1"/>
</dbReference>
<dbReference type="InterPro" id="IPR009056">
    <property type="entry name" value="Cyt_c-like_dom"/>
</dbReference>
<dbReference type="PANTHER" id="PTHR35008">
    <property type="entry name" value="BLL4482 PROTEIN-RELATED"/>
    <property type="match status" value="1"/>
</dbReference>
<evidence type="ECO:0000256" key="1">
    <source>
        <dbReference type="ARBA" id="ARBA00022617"/>
    </source>
</evidence>
<keyword evidence="7" id="KW-1185">Reference proteome</keyword>
<evidence type="ECO:0000313" key="6">
    <source>
        <dbReference type="EMBL" id="TFZ03516.1"/>
    </source>
</evidence>
<dbReference type="GO" id="GO:0009055">
    <property type="term" value="F:electron transfer activity"/>
    <property type="evidence" value="ECO:0007669"/>
    <property type="project" value="InterPro"/>
</dbReference>
<comment type="caution">
    <text evidence="6">The sequence shown here is derived from an EMBL/GenBank/DDBJ whole genome shotgun (WGS) entry which is preliminary data.</text>
</comment>
<dbReference type="OrthoDB" id="9811281at2"/>
<dbReference type="Gene3D" id="1.10.760.10">
    <property type="entry name" value="Cytochrome c-like domain"/>
    <property type="match status" value="1"/>
</dbReference>
<evidence type="ECO:0000259" key="5">
    <source>
        <dbReference type="PROSITE" id="PS51007"/>
    </source>
</evidence>
<dbReference type="SUPFAM" id="SSF46626">
    <property type="entry name" value="Cytochrome c"/>
    <property type="match status" value="1"/>
</dbReference>
<dbReference type="EMBL" id="SMLL01000002">
    <property type="protein sequence ID" value="TFZ03516.1"/>
    <property type="molecule type" value="Genomic_DNA"/>
</dbReference>
<gene>
    <name evidence="6" type="ORF">EZ242_06025</name>
</gene>
<dbReference type="Pfam" id="PF00034">
    <property type="entry name" value="Cytochrom_C"/>
    <property type="match status" value="1"/>
</dbReference>
<dbReference type="GO" id="GO:0046872">
    <property type="term" value="F:metal ion binding"/>
    <property type="evidence" value="ECO:0007669"/>
    <property type="project" value="UniProtKB-KW"/>
</dbReference>
<dbReference type="InterPro" id="IPR051459">
    <property type="entry name" value="Cytochrome_c-type_DH"/>
</dbReference>
<dbReference type="AlphaFoldDB" id="A0A4Z0BW13"/>
<evidence type="ECO:0000313" key="7">
    <source>
        <dbReference type="Proteomes" id="UP000297564"/>
    </source>
</evidence>
<keyword evidence="2 4" id="KW-0479">Metal-binding</keyword>
<evidence type="ECO:0000256" key="4">
    <source>
        <dbReference type="PROSITE-ProRule" id="PRU00433"/>
    </source>
</evidence>
<proteinExistence type="predicted"/>
<reference evidence="6 7" key="1">
    <citation type="submission" date="2019-03" db="EMBL/GenBank/DDBJ databases">
        <title>Ramlibacter rhizophilus CCTCC AB2015357, whole genome shotgun sequence.</title>
        <authorList>
            <person name="Zhang X."/>
            <person name="Feng G."/>
            <person name="Zhu H."/>
        </authorList>
    </citation>
    <scope>NUCLEOTIDE SEQUENCE [LARGE SCALE GENOMIC DNA]</scope>
    <source>
        <strain evidence="6 7">CCTCC AB2015357</strain>
    </source>
</reference>
<dbReference type="GO" id="GO:0020037">
    <property type="term" value="F:heme binding"/>
    <property type="evidence" value="ECO:0007669"/>
    <property type="project" value="InterPro"/>
</dbReference>
<dbReference type="PROSITE" id="PS51007">
    <property type="entry name" value="CYTC"/>
    <property type="match status" value="1"/>
</dbReference>